<evidence type="ECO:0000256" key="11">
    <source>
        <dbReference type="ARBA" id="ARBA00042320"/>
    </source>
</evidence>
<comment type="function">
    <text evidence="13">Scramblase that mediates the translocation of glucosaminylphosphatidylinositol (alpha-D-GlcN-(1-6)-(1,2-diacyl-sn-glycero-3-phospho)-1D-myo-inositol, GlcN-PI) across the endoplasmic reticulum (ER) membrane, from the cytosolic leaflet to the luminal leaflet of the ER membrane, where it participates in the biosynthesis of glycosylphosphatidylinositol (GPI). GPI is a lipid glycoconjugate involved in post-translational modification of proteins. Can also translocate 1,2-diacyl-sn-glycero-3-phospho-(1D-myo-inositol) (phosphatidylinositol or PI), as well as several other phospholipids (1,2-diacyl-sn-glycero-3-phosphocholine, 1,2-diacyl-sn-glycero-3-phosphoethanolamine), and N-acetylglucosaminylphosphatidylinositol (GlcNAc-PI) in vitro.</text>
</comment>
<feature type="transmembrane region" description="Helical" evidence="15">
    <location>
        <begin position="361"/>
        <end position="376"/>
    </location>
</feature>
<dbReference type="PANTHER" id="PTHR21347:SF0">
    <property type="entry name" value="LIPID SCRAMBLASE CLPTM1L"/>
    <property type="match status" value="1"/>
</dbReference>
<sequence>MNEDSDAVLCQLVVTHNSFCSVFVHLRYKNELDVALKMFPSCYSKPKNGSQFKMSYTKVIFGVLVVYVLHTCWAMYGFIHTKPCDSAKGDSCVTSYLTIKPRLQLSIYSALDPGDETGYNLLFRVDRFDINTKFERKVSVAVPEMTHNNGTVHAIVFVHKSGVLPWKDSRHVRLVARLTSQMVPLQSGNREAPEEQQIVFYWRSRLTLNVMNEDFTFNSAAVPSDLRRYMKIVEDGKKEKKKLYLPLLLVDELRSRLNDLIEMDSTTKAVPLTISYDTITLRKFRIWIHIQAVIYSLKHFGFSEQNLDEIKAVLVESGLHVLALSILVPAFHLSFEIFAFKNDIRFWREKKSLAGISRRSVVWRCFSTIVIFLHLLEEQSSWLILLPTGISALIELWKVKKILALSPKFHDERMDDFERATEDYDSKAMKFLSYLMYPLCISGAIYSYLYLKNKSWYSWITNGLISGVYAFGFLSMVPQLFINYKLKSVAHLQVSIFMYKGLNTFISDVFSGIITTPGPHQLACFRDDVVFLIYLYQRRWGKHTVGAYGVEKSFTPFVLINHIYGGQESSTCCNICKRKKAPTNYGNIISLTTHVLQILTAQSNTETCCKYSQHSQLQKVLQIFATQPNMKMC</sequence>
<dbReference type="InterPro" id="IPR008429">
    <property type="entry name" value="CLPTM1"/>
</dbReference>
<evidence type="ECO:0000256" key="15">
    <source>
        <dbReference type="SAM" id="Phobius"/>
    </source>
</evidence>
<dbReference type="Pfam" id="PF05602">
    <property type="entry name" value="CLPTM1"/>
    <property type="match status" value="1"/>
</dbReference>
<evidence type="ECO:0000256" key="2">
    <source>
        <dbReference type="ARBA" id="ARBA00009310"/>
    </source>
</evidence>
<comment type="similarity">
    <text evidence="2">Belongs to the CLPTM1 family.</text>
</comment>
<comment type="catalytic activity">
    <reaction evidence="7">
        <text>a 1,2-diacyl-sn-glycero-3-phosphocholine(in) = a 1,2-diacyl-sn-glycero-3-phosphocholine(out)</text>
        <dbReference type="Rhea" id="RHEA:38571"/>
        <dbReference type="ChEBI" id="CHEBI:57643"/>
    </reaction>
</comment>
<accession>A0A9J8BX88</accession>
<evidence type="ECO:0000256" key="1">
    <source>
        <dbReference type="ARBA" id="ARBA00004141"/>
    </source>
</evidence>
<dbReference type="GO" id="GO:0016020">
    <property type="term" value="C:membrane"/>
    <property type="evidence" value="ECO:0007669"/>
    <property type="project" value="UniProtKB-SubCell"/>
</dbReference>
<evidence type="ECO:0000313" key="17">
    <source>
        <dbReference type="Proteomes" id="UP001108240"/>
    </source>
</evidence>
<feature type="transmembrane region" description="Helical" evidence="15">
    <location>
        <begin position="456"/>
        <end position="477"/>
    </location>
</feature>
<comment type="catalytic activity">
    <reaction evidence="6">
        <text>a 1,2-diacyl-sn-glycero-3-phosphoethanolamine(in) = a 1,2-diacyl-sn-glycero-3-phosphoethanolamine(out)</text>
        <dbReference type="Rhea" id="RHEA:38895"/>
        <dbReference type="ChEBI" id="CHEBI:64612"/>
    </reaction>
</comment>
<evidence type="ECO:0000313" key="16">
    <source>
        <dbReference type="Ensembl" id="ENSCCRP00000157740.1"/>
    </source>
</evidence>
<dbReference type="PANTHER" id="PTHR21347">
    <property type="entry name" value="CLEFT LIP AND PALATE ASSOCIATED TRANSMEMBRANE PROTEIN-RELATED"/>
    <property type="match status" value="1"/>
</dbReference>
<dbReference type="GO" id="GO:0012505">
    <property type="term" value="C:endomembrane system"/>
    <property type="evidence" value="ECO:0007669"/>
    <property type="project" value="TreeGrafter"/>
</dbReference>
<keyword evidence="4 15" id="KW-1133">Transmembrane helix</keyword>
<evidence type="ECO:0000256" key="14">
    <source>
        <dbReference type="ARBA" id="ARBA00093208"/>
    </source>
</evidence>
<keyword evidence="3 15" id="KW-0812">Transmembrane</keyword>
<evidence type="ECO:0000256" key="9">
    <source>
        <dbReference type="ARBA" id="ARBA00036810"/>
    </source>
</evidence>
<keyword evidence="17" id="KW-1185">Reference proteome</keyword>
<evidence type="ECO:0000256" key="13">
    <source>
        <dbReference type="ARBA" id="ARBA00045827"/>
    </source>
</evidence>
<dbReference type="AlphaFoldDB" id="A0A9J8BX88"/>
<feature type="transmembrane region" description="Helical" evidence="15">
    <location>
        <begin position="319"/>
        <end position="340"/>
    </location>
</feature>
<evidence type="ECO:0000256" key="12">
    <source>
        <dbReference type="ARBA" id="ARBA00043155"/>
    </source>
</evidence>
<comment type="catalytic activity">
    <reaction evidence="9">
        <text>6-(alpha-D-glucosaminyl)-(1-octadecanoyl,2-(9Z)-octadecenoyl-sn-glycero-3-phospho)-1D-myo-inositol(in) = 6-(alpha-D-glucosaminyl)-(1-octadecanoyl,2-(9Z)-octadecenoyl-sn-glycero-3-phospho)-1D-myo-inositol(out)</text>
        <dbReference type="Rhea" id="RHEA:71495"/>
        <dbReference type="ChEBI" id="CHEBI:190691"/>
    </reaction>
</comment>
<proteinExistence type="inferred from homology"/>
<organism evidence="16 17">
    <name type="scientific">Cyprinus carpio carpio</name>
    <dbReference type="NCBI Taxonomy" id="630221"/>
    <lineage>
        <taxon>Eukaryota</taxon>
        <taxon>Metazoa</taxon>
        <taxon>Chordata</taxon>
        <taxon>Craniata</taxon>
        <taxon>Vertebrata</taxon>
        <taxon>Euteleostomi</taxon>
        <taxon>Actinopterygii</taxon>
        <taxon>Neopterygii</taxon>
        <taxon>Teleostei</taxon>
        <taxon>Ostariophysi</taxon>
        <taxon>Cypriniformes</taxon>
        <taxon>Cyprinidae</taxon>
        <taxon>Cyprininae</taxon>
        <taxon>Cyprinus</taxon>
    </lineage>
</organism>
<dbReference type="OMA" id="CLLNDER"/>
<protein>
    <recommendedName>
        <fullName evidence="10">Lipid scramblase CLPTM1L</fullName>
    </recommendedName>
    <alternativeName>
        <fullName evidence="12">Cisplatin resistance-related protein 9</fullName>
    </alternativeName>
    <alternativeName>
        <fullName evidence="11">Cleft lip and palate transmembrane protein 1-like protein</fullName>
    </alternativeName>
</protein>
<dbReference type="GeneTree" id="ENSGT00530000063461"/>
<evidence type="ECO:0000256" key="8">
    <source>
        <dbReference type="ARBA" id="ARBA00035895"/>
    </source>
</evidence>
<keyword evidence="5 15" id="KW-0472">Membrane</keyword>
<dbReference type="Proteomes" id="UP001108240">
    <property type="component" value="Unplaced"/>
</dbReference>
<feature type="transmembrane region" description="Helical" evidence="15">
    <location>
        <begin position="59"/>
        <end position="79"/>
    </location>
</feature>
<reference evidence="16" key="1">
    <citation type="submission" date="2025-08" db="UniProtKB">
        <authorList>
            <consortium name="Ensembl"/>
        </authorList>
    </citation>
    <scope>IDENTIFICATION</scope>
</reference>
<reference evidence="16" key="2">
    <citation type="submission" date="2025-09" db="UniProtKB">
        <authorList>
            <consortium name="Ensembl"/>
        </authorList>
    </citation>
    <scope>IDENTIFICATION</scope>
</reference>
<evidence type="ECO:0000256" key="7">
    <source>
        <dbReference type="ARBA" id="ARBA00024631"/>
    </source>
</evidence>
<comment type="subcellular location">
    <subcellularLocation>
        <location evidence="1">Membrane</location>
        <topology evidence="1">Multi-pass membrane protein</topology>
    </subcellularLocation>
</comment>
<evidence type="ECO:0000256" key="5">
    <source>
        <dbReference type="ARBA" id="ARBA00023136"/>
    </source>
</evidence>
<evidence type="ECO:0000256" key="4">
    <source>
        <dbReference type="ARBA" id="ARBA00022989"/>
    </source>
</evidence>
<evidence type="ECO:0000256" key="10">
    <source>
        <dbReference type="ARBA" id="ARBA00040905"/>
    </source>
</evidence>
<evidence type="ECO:0000256" key="6">
    <source>
        <dbReference type="ARBA" id="ARBA00024615"/>
    </source>
</evidence>
<evidence type="ECO:0000256" key="3">
    <source>
        <dbReference type="ARBA" id="ARBA00022692"/>
    </source>
</evidence>
<name>A0A9J8BX88_CYPCA</name>
<feature type="transmembrane region" description="Helical" evidence="15">
    <location>
        <begin position="431"/>
        <end position="450"/>
    </location>
</feature>
<comment type="catalytic activity">
    <reaction evidence="14">
        <text>a 6-(alpha-D-glucosaminyl)-1-(1,2-diacyl-sn-glycero-3-phospho)-1D-myo-inositol(in) = a 6-(alpha-D-glucosaminyl)-1-(1,2-diacyl-sn-glycero-3-phospho)-1D-myo-inositol(out)</text>
        <dbReference type="Rhea" id="RHEA:71491"/>
        <dbReference type="ChEBI" id="CHEBI:57997"/>
    </reaction>
</comment>
<dbReference type="Ensembl" id="ENSCCRT00000192527.1">
    <property type="protein sequence ID" value="ENSCCRP00000157740.1"/>
    <property type="gene ID" value="ENSCCRG00000028243.2"/>
</dbReference>
<comment type="catalytic activity">
    <reaction evidence="8">
        <text>a 1,2-diacyl-sn-glycero-3-phospho-(1D-myo-inositol)(in) = a 1,2-diacyl-sn-glycero-3-phospho-(1D-myo-inositol)(out)</text>
        <dbReference type="Rhea" id="RHEA:38691"/>
        <dbReference type="ChEBI" id="CHEBI:57880"/>
    </reaction>
</comment>